<name>A0A560FUT2_9PROT</name>
<accession>A0A560FUT2</accession>
<protein>
    <submittedName>
        <fullName evidence="1">Uncharacterized protein</fullName>
    </submittedName>
</protein>
<evidence type="ECO:0000313" key="2">
    <source>
        <dbReference type="Proteomes" id="UP000316545"/>
    </source>
</evidence>
<dbReference type="AlphaFoldDB" id="A0A560FUT2"/>
<reference evidence="1 2" key="1">
    <citation type="submission" date="2019-06" db="EMBL/GenBank/DDBJ databases">
        <title>Genomic Encyclopedia of Type Strains, Phase IV (KMG-V): Genome sequencing to study the core and pangenomes of soil and plant-associated prokaryotes.</title>
        <authorList>
            <person name="Whitman W."/>
        </authorList>
    </citation>
    <scope>NUCLEOTIDE SEQUENCE [LARGE SCALE GENOMIC DNA]</scope>
    <source>
        <strain evidence="1 2">BR 11865</strain>
    </source>
</reference>
<dbReference type="Proteomes" id="UP000316545">
    <property type="component" value="Unassembled WGS sequence"/>
</dbReference>
<organism evidence="1 2">
    <name type="scientific">Nitrospirillum amazonense</name>
    <dbReference type="NCBI Taxonomy" id="28077"/>
    <lineage>
        <taxon>Bacteria</taxon>
        <taxon>Pseudomonadati</taxon>
        <taxon>Pseudomonadota</taxon>
        <taxon>Alphaproteobacteria</taxon>
        <taxon>Rhodospirillales</taxon>
        <taxon>Azospirillaceae</taxon>
        <taxon>Nitrospirillum</taxon>
    </lineage>
</organism>
<gene>
    <name evidence="1" type="ORF">FBZ88_110153</name>
</gene>
<dbReference type="InterPro" id="IPR046715">
    <property type="entry name" value="DUF6607"/>
</dbReference>
<dbReference type="EMBL" id="VITO01000010">
    <property type="protein sequence ID" value="TWB25396.1"/>
    <property type="molecule type" value="Genomic_DNA"/>
</dbReference>
<comment type="caution">
    <text evidence="1">The sequence shown here is derived from an EMBL/GenBank/DDBJ whole genome shotgun (WGS) entry which is preliminary data.</text>
</comment>
<proteinExistence type="predicted"/>
<sequence>MTLHDTLKTPDILKTGRRSFLTGAALLGVAAHLPLAARATETAAPSTAAPEQDRKAILAMAGTYKVTFDFRETTPFLADYKPIAPKVSGGNEVVRVVEDTGSIIRLQHILVVDGEDGLPVVVKHWRQDWVHQPATVLTYQGTGHWSLTPVDAAAAKGAWSQTVWQTDDSPRYGGVGRWRHDAGVSRWTSDETWRPLARRDATRHPPYDRYSGTNRHALTPAGWVHEQDNAKIGPRDGTLVTFVHETVVNTYNRSDDFPVAAAEEYWARTATYWAAVRAAWDQAIARHQGVSVTEEANNGSITGKALMGLADSIAKGGKSTPDAIAEARRVIADATQAPARSGT</sequence>
<keyword evidence="2" id="KW-1185">Reference proteome</keyword>
<dbReference type="PROSITE" id="PS51318">
    <property type="entry name" value="TAT"/>
    <property type="match status" value="1"/>
</dbReference>
<dbReference type="RefSeq" id="WP_211102690.1">
    <property type="nucleotide sequence ID" value="NZ_JAYNFR010000040.1"/>
</dbReference>
<dbReference type="InterPro" id="IPR006311">
    <property type="entry name" value="TAT_signal"/>
</dbReference>
<dbReference type="Pfam" id="PF20311">
    <property type="entry name" value="DUF6607"/>
    <property type="match status" value="1"/>
</dbReference>
<evidence type="ECO:0000313" key="1">
    <source>
        <dbReference type="EMBL" id="TWB25396.1"/>
    </source>
</evidence>